<gene>
    <name evidence="1" type="ORF">SAMN02745138_02865</name>
</gene>
<sequence>MENRISSETCQTSLHLPLLDYLAHRMDCTYISNLRFLNKLELRRLIKEIEEIPVGAYSLWEWNDALCYLVHQNVPEKIAESAREKLIYLLKNMIRE</sequence>
<dbReference type="RefSeq" id="WP_072852901.1">
    <property type="nucleotide sequence ID" value="NZ_FRAH01000066.1"/>
</dbReference>
<evidence type="ECO:0000313" key="1">
    <source>
        <dbReference type="EMBL" id="SHL09561.1"/>
    </source>
</evidence>
<dbReference type="AlphaFoldDB" id="A0A1M6XUA6"/>
<organism evidence="1 2">
    <name type="scientific">Anaerotignum lactatifermentans DSM 14214</name>
    <dbReference type="NCBI Taxonomy" id="1121323"/>
    <lineage>
        <taxon>Bacteria</taxon>
        <taxon>Bacillati</taxon>
        <taxon>Bacillota</taxon>
        <taxon>Clostridia</taxon>
        <taxon>Lachnospirales</taxon>
        <taxon>Anaerotignaceae</taxon>
        <taxon>Anaerotignum</taxon>
    </lineage>
</organism>
<proteinExistence type="predicted"/>
<accession>A0A1M6XUA6</accession>
<dbReference type="Proteomes" id="UP000183975">
    <property type="component" value="Unassembled WGS sequence"/>
</dbReference>
<name>A0A1M6XUA6_9FIRM</name>
<dbReference type="EMBL" id="FRAH01000066">
    <property type="protein sequence ID" value="SHL09561.1"/>
    <property type="molecule type" value="Genomic_DNA"/>
</dbReference>
<keyword evidence="2" id="KW-1185">Reference proteome</keyword>
<protein>
    <submittedName>
        <fullName evidence="1">Uncharacterized protein</fullName>
    </submittedName>
</protein>
<dbReference type="OrthoDB" id="1653472at2"/>
<reference evidence="1 2" key="1">
    <citation type="submission" date="2016-11" db="EMBL/GenBank/DDBJ databases">
        <authorList>
            <person name="Jaros S."/>
            <person name="Januszkiewicz K."/>
            <person name="Wedrychowicz H."/>
        </authorList>
    </citation>
    <scope>NUCLEOTIDE SEQUENCE [LARGE SCALE GENOMIC DNA]</scope>
    <source>
        <strain evidence="1 2">DSM 14214</strain>
    </source>
</reference>
<evidence type="ECO:0000313" key="2">
    <source>
        <dbReference type="Proteomes" id="UP000183975"/>
    </source>
</evidence>